<organism evidence="2 3">
    <name type="scientific">Metapseudomonas furukawaii</name>
    <name type="common">Pseudomonas furukawaii</name>
    <dbReference type="NCBI Taxonomy" id="1149133"/>
    <lineage>
        <taxon>Bacteria</taxon>
        <taxon>Pseudomonadati</taxon>
        <taxon>Pseudomonadota</taxon>
        <taxon>Gammaproteobacteria</taxon>
        <taxon>Pseudomonadales</taxon>
        <taxon>Pseudomonadaceae</taxon>
        <taxon>Metapseudomonas</taxon>
    </lineage>
</organism>
<dbReference type="Proteomes" id="UP000218554">
    <property type="component" value="Chromosome"/>
</dbReference>
<sequence>MRGPHSRSCASAGKARNRGVTADSRAGYERNPAHAWRSISRIPPIAKGPRLDEIRERRWGLQRISSRRLTAPGE</sequence>
<keyword evidence="3" id="KW-1185">Reference proteome</keyword>
<proteinExistence type="predicted"/>
<reference evidence="3" key="1">
    <citation type="submission" date="2015-05" db="EMBL/GenBank/DDBJ databases">
        <title>Draft genome sequencing of a biphenyl-degrading bacterium, Pseudomonas balearica KF707 (=NBRC110670).</title>
        <authorList>
            <person name="Kimura N."/>
            <person name="Hirose J."/>
            <person name="Watanabe T."/>
            <person name="Suenaga H."/>
            <person name="Fujihara H."/>
            <person name="Noguchi M."/>
            <person name="Hashimoto M."/>
            <person name="Shimodaira J."/>
            <person name="Tsuchikane K."/>
            <person name="Hosoyama A."/>
            <person name="Yamazoe A."/>
            <person name="Fujita N."/>
            <person name="Furukawa K."/>
        </authorList>
    </citation>
    <scope>NUCLEOTIDE SEQUENCE [LARGE SCALE GENOMIC DNA]</scope>
    <source>
        <strain evidence="3">DSM 10086 / NBRC 110670 / KF707</strain>
    </source>
</reference>
<dbReference type="AlphaFoldDB" id="A0AAD1C5Q6"/>
<name>A0AAD1C5Q6_METFU</name>
<feature type="region of interest" description="Disordered" evidence="1">
    <location>
        <begin position="1"/>
        <end position="42"/>
    </location>
</feature>
<reference evidence="2 3" key="2">
    <citation type="journal article" date="2017" name="Int. J. Syst. Evol. Microbiol.">
        <title>Pseudomonas furukawaii sp. nov., a polychlorinated biphenyl-degrading bacterium isolated from biphenyl-contaminated soil in Japan.</title>
        <authorList>
            <person name="Kimura N."/>
            <person name="Watanabe T."/>
            <person name="Suenaga H."/>
            <person name="Fujihara H."/>
            <person name="Futagami T."/>
            <person name="Goto M."/>
            <person name="Hanada S."/>
            <person name="Hirose J."/>
        </authorList>
    </citation>
    <scope>NUCLEOTIDE SEQUENCE [LARGE SCALE GENOMIC DNA]</scope>
    <source>
        <strain evidence="3">DSM 10086 / NBRC 110670 / KF707</strain>
    </source>
</reference>
<evidence type="ECO:0000256" key="1">
    <source>
        <dbReference type="SAM" id="MobiDB-lite"/>
    </source>
</evidence>
<evidence type="ECO:0000313" key="2">
    <source>
        <dbReference type="EMBL" id="BAU77360.1"/>
    </source>
</evidence>
<dbReference type="EMBL" id="AP014862">
    <property type="protein sequence ID" value="BAU77360.1"/>
    <property type="molecule type" value="Genomic_DNA"/>
</dbReference>
<evidence type="ECO:0000313" key="3">
    <source>
        <dbReference type="Proteomes" id="UP000218554"/>
    </source>
</evidence>
<accession>A0AAD1C5Q6</accession>
<protein>
    <submittedName>
        <fullName evidence="2">Uncharacterized protein</fullName>
    </submittedName>
</protein>
<dbReference type="KEGG" id="pfuw:KF707C_56720"/>
<gene>
    <name evidence="2" type="ORF">KF707C_56720</name>
</gene>